<evidence type="ECO:0000256" key="3">
    <source>
        <dbReference type="ARBA" id="ARBA00022448"/>
    </source>
</evidence>
<evidence type="ECO:0000256" key="6">
    <source>
        <dbReference type="ARBA" id="ARBA00023136"/>
    </source>
</evidence>
<evidence type="ECO:0000256" key="2">
    <source>
        <dbReference type="ARBA" id="ARBA00009810"/>
    </source>
</evidence>
<dbReference type="KEGG" id="gak:X907_2685"/>
<comment type="subcellular location">
    <subcellularLocation>
        <location evidence="1 8">Cell outer membrane</location>
        <topology evidence="1 8">Multi-pass membrane protein</topology>
    </subcellularLocation>
</comment>
<dbReference type="RefSeq" id="WP_170175572.1">
    <property type="nucleotide sequence ID" value="NZ_BMFB01000001.1"/>
</dbReference>
<dbReference type="InterPro" id="IPR036942">
    <property type="entry name" value="Beta-barrel_TonB_sf"/>
</dbReference>
<dbReference type="PANTHER" id="PTHR30069:SF41">
    <property type="entry name" value="HEME_HEMOPEXIN UTILIZATION PROTEIN C"/>
    <property type="match status" value="1"/>
</dbReference>
<dbReference type="AlphaFoldDB" id="A0A3T0ED11"/>
<name>A0A3T0ED11_9PROT</name>
<proteinExistence type="inferred from homology"/>
<dbReference type="PROSITE" id="PS52016">
    <property type="entry name" value="TONB_DEPENDENT_REC_3"/>
    <property type="match status" value="1"/>
</dbReference>
<keyword evidence="10" id="KW-0675">Receptor</keyword>
<evidence type="ECO:0000313" key="10">
    <source>
        <dbReference type="EMBL" id="AZU05196.1"/>
    </source>
</evidence>
<dbReference type="Proteomes" id="UP000286954">
    <property type="component" value="Chromosome"/>
</dbReference>
<keyword evidence="11" id="KW-1185">Reference proteome</keyword>
<comment type="similarity">
    <text evidence="2 8">Belongs to the TonB-dependent receptor family.</text>
</comment>
<evidence type="ECO:0000313" key="11">
    <source>
        <dbReference type="Proteomes" id="UP000286954"/>
    </source>
</evidence>
<dbReference type="Gene3D" id="2.170.130.10">
    <property type="entry name" value="TonB-dependent receptor, plug domain"/>
    <property type="match status" value="1"/>
</dbReference>
<evidence type="ECO:0000256" key="4">
    <source>
        <dbReference type="ARBA" id="ARBA00022452"/>
    </source>
</evidence>
<dbReference type="SUPFAM" id="SSF56935">
    <property type="entry name" value="Porins"/>
    <property type="match status" value="1"/>
</dbReference>
<dbReference type="InterPro" id="IPR039426">
    <property type="entry name" value="TonB-dep_rcpt-like"/>
</dbReference>
<dbReference type="EMBL" id="CP018911">
    <property type="protein sequence ID" value="AZU05196.1"/>
    <property type="molecule type" value="Genomic_DNA"/>
</dbReference>
<keyword evidence="9" id="KW-0798">TonB box</keyword>
<dbReference type="Gene3D" id="2.40.170.20">
    <property type="entry name" value="TonB-dependent receptor, beta-barrel domain"/>
    <property type="match status" value="1"/>
</dbReference>
<dbReference type="InterPro" id="IPR010916">
    <property type="entry name" value="TonB_box_CS"/>
</dbReference>
<feature type="short sequence motif" description="TonB box" evidence="9">
    <location>
        <begin position="38"/>
        <end position="44"/>
    </location>
</feature>
<keyword evidence="7 8" id="KW-0998">Cell outer membrane</keyword>
<keyword evidence="4 8" id="KW-1134">Transmembrane beta strand</keyword>
<dbReference type="GO" id="GO:0009279">
    <property type="term" value="C:cell outer membrane"/>
    <property type="evidence" value="ECO:0007669"/>
    <property type="project" value="UniProtKB-SubCell"/>
</dbReference>
<dbReference type="GO" id="GO:0015344">
    <property type="term" value="F:siderophore uptake transmembrane transporter activity"/>
    <property type="evidence" value="ECO:0007669"/>
    <property type="project" value="TreeGrafter"/>
</dbReference>
<accession>A0A3T0ED11</accession>
<evidence type="ECO:0000256" key="9">
    <source>
        <dbReference type="PROSITE-ProRule" id="PRU10143"/>
    </source>
</evidence>
<dbReference type="PANTHER" id="PTHR30069">
    <property type="entry name" value="TONB-DEPENDENT OUTER MEMBRANE RECEPTOR"/>
    <property type="match status" value="1"/>
</dbReference>
<reference evidence="10 11" key="1">
    <citation type="submission" date="2016-12" db="EMBL/GenBank/DDBJ databases">
        <title>The genome of dimorphic prosthecate Glycocaulis alkaliphilus 6b-8t, isolated from crude oil dictates its adaptability in petroleum environments.</title>
        <authorList>
            <person name="Wu X.-L."/>
            <person name="Geng S."/>
        </authorList>
    </citation>
    <scope>NUCLEOTIDE SEQUENCE [LARGE SCALE GENOMIC DNA]</scope>
    <source>
        <strain evidence="10 11">6B-8</strain>
    </source>
</reference>
<keyword evidence="6 8" id="KW-0472">Membrane</keyword>
<gene>
    <name evidence="10" type="ORF">X907_2685</name>
</gene>
<dbReference type="PROSITE" id="PS00430">
    <property type="entry name" value="TONB_DEPENDENT_REC_1"/>
    <property type="match status" value="1"/>
</dbReference>
<dbReference type="InterPro" id="IPR012910">
    <property type="entry name" value="Plug_dom"/>
</dbReference>
<dbReference type="GO" id="GO:0044718">
    <property type="term" value="P:siderophore transmembrane transport"/>
    <property type="evidence" value="ECO:0007669"/>
    <property type="project" value="TreeGrafter"/>
</dbReference>
<dbReference type="InterPro" id="IPR037066">
    <property type="entry name" value="Plug_dom_sf"/>
</dbReference>
<organism evidence="10 11">
    <name type="scientific">Glycocaulis alkaliphilus</name>
    <dbReference type="NCBI Taxonomy" id="1434191"/>
    <lineage>
        <taxon>Bacteria</taxon>
        <taxon>Pseudomonadati</taxon>
        <taxon>Pseudomonadota</taxon>
        <taxon>Alphaproteobacteria</taxon>
        <taxon>Maricaulales</taxon>
        <taxon>Maricaulaceae</taxon>
        <taxon>Glycocaulis</taxon>
    </lineage>
</organism>
<evidence type="ECO:0000256" key="8">
    <source>
        <dbReference type="PROSITE-ProRule" id="PRU01360"/>
    </source>
</evidence>
<sequence>MTRYQTFLAVLAATTALSAPALGQATQETLPEQEEIETILVIGQASPVSTIDRAMQFQARQVRDVFSTEPSIDIAGGTRNGQRIFLRGVEGSNLNITVDGARQGRNLYNHRGGFSNIDPEFLRRVDIQAGPAAADQGFGALGGAIRFETIDAQDRLAPGQDFGAFGRVSFASAAEAQRVAAGAYGRLGDDVGVLAYVSATDFRDLRIGGGSRVPVSGGEDRNLLIKLSALSLGDHTLRVSYERNDASGLNFMQRGDYPYQLQPVDFRTRPPQDQSLVRDTYALRYGYNPSSDLIDIRIDAYTSRNDFFAPQSNAERFISDITGGDLRNTFRFALGTGRLETTIGADYFEDEGTASRSDAGTYYSTNRNTGLFVQNRYFSGPLALYAGVRHDDYASDYGPRKAQGNATSLNLGGEFTVMPQLTVFAGYGQAARGSGTLPLHFARNVQPGLMFNGSATGGLDPETSAQWEAGLRGRFADGLPAGGTLSYQLTAFRTEIEDAILYFQPGSGGLGGRPITNIFNFDDTVRFEGYEASLEYDSRLWSTALRYSHTDIANMPAEPQFIARTGAPRGDQWVWDSRIMVRANITAGYTLRHTSALTSVPAGQIVYIPKPGFTLHDIQLSWEPAALRGAALDIAVTNLTDERYVAHSTLTQDGFATEEAGRDIRLSLSYRY</sequence>
<evidence type="ECO:0000256" key="5">
    <source>
        <dbReference type="ARBA" id="ARBA00022692"/>
    </source>
</evidence>
<keyword evidence="5 8" id="KW-0812">Transmembrane</keyword>
<dbReference type="Pfam" id="PF07715">
    <property type="entry name" value="Plug"/>
    <property type="match status" value="1"/>
</dbReference>
<evidence type="ECO:0000256" key="1">
    <source>
        <dbReference type="ARBA" id="ARBA00004571"/>
    </source>
</evidence>
<dbReference type="CDD" id="cd01347">
    <property type="entry name" value="ligand_gated_channel"/>
    <property type="match status" value="1"/>
</dbReference>
<evidence type="ECO:0000256" key="7">
    <source>
        <dbReference type="ARBA" id="ARBA00023237"/>
    </source>
</evidence>
<protein>
    <submittedName>
        <fullName evidence="10">TonB-dependent receptor</fullName>
    </submittedName>
</protein>
<keyword evidence="3 8" id="KW-0813">Transport</keyword>